<protein>
    <submittedName>
        <fullName evidence="1">Uncharacterized protein</fullName>
    </submittedName>
</protein>
<name>A0A1N6UTB5_9EURY</name>
<organism evidence="1 2">
    <name type="scientific">Haladaptatus litoreus</name>
    <dbReference type="NCBI Taxonomy" id="553468"/>
    <lineage>
        <taxon>Archaea</taxon>
        <taxon>Methanobacteriati</taxon>
        <taxon>Methanobacteriota</taxon>
        <taxon>Stenosarchaea group</taxon>
        <taxon>Halobacteria</taxon>
        <taxon>Halobacteriales</taxon>
        <taxon>Haladaptataceae</taxon>
        <taxon>Haladaptatus</taxon>
    </lineage>
</organism>
<dbReference type="AlphaFoldDB" id="A0A1N6UTB5"/>
<proteinExistence type="predicted"/>
<reference evidence="2" key="1">
    <citation type="submission" date="2017-01" db="EMBL/GenBank/DDBJ databases">
        <authorList>
            <person name="Varghese N."/>
            <person name="Submissions S."/>
        </authorList>
    </citation>
    <scope>NUCLEOTIDE SEQUENCE [LARGE SCALE GENOMIC DNA]</scope>
    <source>
        <strain evidence="2">CGMCC 1.7737</strain>
    </source>
</reference>
<evidence type="ECO:0000313" key="2">
    <source>
        <dbReference type="Proteomes" id="UP000186914"/>
    </source>
</evidence>
<dbReference type="Proteomes" id="UP000186914">
    <property type="component" value="Unassembled WGS sequence"/>
</dbReference>
<evidence type="ECO:0000313" key="1">
    <source>
        <dbReference type="EMBL" id="SIQ68885.1"/>
    </source>
</evidence>
<keyword evidence="2" id="KW-1185">Reference proteome</keyword>
<gene>
    <name evidence="1" type="ORF">SAMN05421858_0089</name>
</gene>
<accession>A0A1N6UTB5</accession>
<sequence>MSSDVLKKCDNCGEQVLDVYLEDGLCSNCRDEDNTE</sequence>
<dbReference type="EMBL" id="FTNO01000001">
    <property type="protein sequence ID" value="SIQ68885.1"/>
    <property type="molecule type" value="Genomic_DNA"/>
</dbReference>